<sequence length="317" mass="36142">MAYLLLGSFVLILLSGIPQRIAGSEWLFDKPMPLWSYATFTQNIFQGFRNDIGAHWMGITWSLAVEEQFYLLFPLIVFLVPRRYLWWVTCAALPVALVLRAMAFAQYGFYASYVWLPCRMDTLMMGVIVAQLVRSDRAVTFFRQHRRAVYTVLITLVLLLQVDSVFKIFFFPTQTSAIAFAYAMVIWVSVLDPNMFLSRLFKSKFLVFSGLISYAMYMYHQGTNGTLHMLIFNDEPRITNWSTFGVTCLSVAIVFVLSYISQIFLERPIRTWGRKFKYRTKSQSTALADNTRPATEAPARADEGGPDATSGSSLATS</sequence>
<evidence type="ECO:0000256" key="1">
    <source>
        <dbReference type="SAM" id="MobiDB-lite"/>
    </source>
</evidence>
<feature type="transmembrane region" description="Helical" evidence="2">
    <location>
        <begin position="85"/>
        <end position="107"/>
    </location>
</feature>
<protein>
    <recommendedName>
        <fullName evidence="3">Acyltransferase 3 domain-containing protein</fullName>
    </recommendedName>
</protein>
<feature type="transmembrane region" description="Helical" evidence="2">
    <location>
        <begin position="59"/>
        <end position="80"/>
    </location>
</feature>
<keyword evidence="2" id="KW-0812">Transmembrane</keyword>
<evidence type="ECO:0000313" key="5">
    <source>
        <dbReference type="Proteomes" id="UP000466681"/>
    </source>
</evidence>
<dbReference type="Proteomes" id="UP000466681">
    <property type="component" value="Chromosome"/>
</dbReference>
<name>A0AAD1HCH5_9MYCO</name>
<dbReference type="InterPro" id="IPR002656">
    <property type="entry name" value="Acyl_transf_3_dom"/>
</dbReference>
<dbReference type="AlphaFoldDB" id="A0AAD1HCH5"/>
<feature type="transmembrane region" description="Helical" evidence="2">
    <location>
        <begin position="113"/>
        <end position="133"/>
    </location>
</feature>
<feature type="transmembrane region" description="Helical" evidence="2">
    <location>
        <begin position="203"/>
        <end position="220"/>
    </location>
</feature>
<gene>
    <name evidence="4" type="ORF">MMOR_38230</name>
</gene>
<evidence type="ECO:0000256" key="2">
    <source>
        <dbReference type="SAM" id="Phobius"/>
    </source>
</evidence>
<evidence type="ECO:0000313" key="4">
    <source>
        <dbReference type="EMBL" id="BBX02887.1"/>
    </source>
</evidence>
<organism evidence="4 5">
    <name type="scientific">Mycolicibacterium moriokaense</name>
    <dbReference type="NCBI Taxonomy" id="39691"/>
    <lineage>
        <taxon>Bacteria</taxon>
        <taxon>Bacillati</taxon>
        <taxon>Actinomycetota</taxon>
        <taxon>Actinomycetes</taxon>
        <taxon>Mycobacteriales</taxon>
        <taxon>Mycobacteriaceae</taxon>
        <taxon>Mycolicibacterium</taxon>
    </lineage>
</organism>
<dbReference type="EMBL" id="AP022560">
    <property type="protein sequence ID" value="BBX02887.1"/>
    <property type="molecule type" value="Genomic_DNA"/>
</dbReference>
<dbReference type="GO" id="GO:0016020">
    <property type="term" value="C:membrane"/>
    <property type="evidence" value="ECO:0007669"/>
    <property type="project" value="TreeGrafter"/>
</dbReference>
<feature type="transmembrane region" description="Helical" evidence="2">
    <location>
        <begin position="240"/>
        <end position="265"/>
    </location>
</feature>
<feature type="region of interest" description="Disordered" evidence="1">
    <location>
        <begin position="282"/>
        <end position="317"/>
    </location>
</feature>
<dbReference type="PANTHER" id="PTHR23028:SF53">
    <property type="entry name" value="ACYL_TRANSF_3 DOMAIN-CONTAINING PROTEIN"/>
    <property type="match status" value="1"/>
</dbReference>
<keyword evidence="2" id="KW-0472">Membrane</keyword>
<dbReference type="PANTHER" id="PTHR23028">
    <property type="entry name" value="ACETYLTRANSFERASE"/>
    <property type="match status" value="1"/>
</dbReference>
<dbReference type="GO" id="GO:0016747">
    <property type="term" value="F:acyltransferase activity, transferring groups other than amino-acyl groups"/>
    <property type="evidence" value="ECO:0007669"/>
    <property type="project" value="InterPro"/>
</dbReference>
<proteinExistence type="predicted"/>
<dbReference type="InterPro" id="IPR050879">
    <property type="entry name" value="Acyltransferase_3"/>
</dbReference>
<accession>A0AAD1HCH5</accession>
<evidence type="ECO:0000259" key="3">
    <source>
        <dbReference type="Pfam" id="PF01757"/>
    </source>
</evidence>
<feature type="transmembrane region" description="Helical" evidence="2">
    <location>
        <begin position="168"/>
        <end position="191"/>
    </location>
</feature>
<feature type="transmembrane region" description="Helical" evidence="2">
    <location>
        <begin position="145"/>
        <end position="162"/>
    </location>
</feature>
<keyword evidence="5" id="KW-1185">Reference proteome</keyword>
<keyword evidence="2" id="KW-1133">Transmembrane helix</keyword>
<feature type="domain" description="Acyltransferase 3" evidence="3">
    <location>
        <begin position="4"/>
        <end position="258"/>
    </location>
</feature>
<dbReference type="GO" id="GO:0009103">
    <property type="term" value="P:lipopolysaccharide biosynthetic process"/>
    <property type="evidence" value="ECO:0007669"/>
    <property type="project" value="TreeGrafter"/>
</dbReference>
<reference evidence="4 5" key="1">
    <citation type="journal article" date="2019" name="Emerg. Microbes Infect.">
        <title>Comprehensive subspecies identification of 175 nontuberculous mycobacteria species based on 7547 genomic profiles.</title>
        <authorList>
            <person name="Matsumoto Y."/>
            <person name="Kinjo T."/>
            <person name="Motooka D."/>
            <person name="Nabeya D."/>
            <person name="Jung N."/>
            <person name="Uechi K."/>
            <person name="Horii T."/>
            <person name="Iida T."/>
            <person name="Fujita J."/>
            <person name="Nakamura S."/>
        </authorList>
    </citation>
    <scope>NUCLEOTIDE SEQUENCE [LARGE SCALE GENOMIC DNA]</scope>
    <source>
        <strain evidence="4 5">JCM 6375</strain>
    </source>
</reference>
<dbReference type="KEGG" id="mmor:MMOR_38230"/>
<dbReference type="Pfam" id="PF01757">
    <property type="entry name" value="Acyl_transf_3"/>
    <property type="match status" value="1"/>
</dbReference>